<feature type="transmembrane region" description="Helical" evidence="1">
    <location>
        <begin position="121"/>
        <end position="140"/>
    </location>
</feature>
<dbReference type="PANTHER" id="PTHR40547">
    <property type="entry name" value="SLL0298 PROTEIN"/>
    <property type="match status" value="1"/>
</dbReference>
<name>A0A159YZ19_9RHOB</name>
<reference evidence="3 4" key="1">
    <citation type="submission" date="2015-09" db="EMBL/GenBank/DDBJ databases">
        <title>Complete genome sequence of Defluviimonas alba cai42t isolated from an oilfield in Xinjiang.</title>
        <authorList>
            <person name="Geng S."/>
            <person name="Pan X."/>
            <person name="Wu X."/>
        </authorList>
    </citation>
    <scope>NUCLEOTIDE SEQUENCE [LARGE SCALE GENOMIC DNA]</scope>
    <source>
        <strain evidence="4">cai42</strain>
    </source>
</reference>
<dbReference type="AlphaFoldDB" id="A0A159YZ19"/>
<dbReference type="RefSeq" id="WP_066809089.1">
    <property type="nucleotide sequence ID" value="NZ_CP012661.1"/>
</dbReference>
<protein>
    <recommendedName>
        <fullName evidence="2">DUF2062 domain-containing protein</fullName>
    </recommendedName>
</protein>
<organism evidence="3 4">
    <name type="scientific">Frigidibacter mobilis</name>
    <dbReference type="NCBI Taxonomy" id="1335048"/>
    <lineage>
        <taxon>Bacteria</taxon>
        <taxon>Pseudomonadati</taxon>
        <taxon>Pseudomonadota</taxon>
        <taxon>Alphaproteobacteria</taxon>
        <taxon>Rhodobacterales</taxon>
        <taxon>Paracoccaceae</taxon>
        <taxon>Frigidibacter</taxon>
    </lineage>
</organism>
<dbReference type="EMBL" id="CP012661">
    <property type="protein sequence ID" value="AMY67637.1"/>
    <property type="molecule type" value="Genomic_DNA"/>
</dbReference>
<dbReference type="Proteomes" id="UP000076128">
    <property type="component" value="Chromosome"/>
</dbReference>
<keyword evidence="1" id="KW-1133">Transmembrane helix</keyword>
<keyword evidence="4" id="KW-1185">Reference proteome</keyword>
<dbReference type="STRING" id="1335048.AKL17_0375"/>
<keyword evidence="1" id="KW-0812">Transmembrane</keyword>
<evidence type="ECO:0000313" key="4">
    <source>
        <dbReference type="Proteomes" id="UP000076128"/>
    </source>
</evidence>
<dbReference type="PANTHER" id="PTHR40547:SF1">
    <property type="entry name" value="SLL0298 PROTEIN"/>
    <property type="match status" value="1"/>
</dbReference>
<feature type="transmembrane region" description="Helical" evidence="1">
    <location>
        <begin position="80"/>
        <end position="101"/>
    </location>
</feature>
<sequence length="234" mass="25791">MVFKRRNPRSYLRIVTEFFYPRGGWKRAFTYVMHRLRRLPDQPHRIARGVAAGVFISFTPLFGIHFLGAAAIAWAIRGNILAALLATFIGNPATTPFIALLSVEIGRWMLGAEGGLSFNEIIGAFSHAAIEIWANIKAIFGPEPTSWLDLKHFFDSIFLPYLVGGLIPGLIAGGIFHYLTLPVIRAYQKRRAKKLRERSEKLRLGARARARAEVAASAAAAAVAPAANEPDSPL</sequence>
<proteinExistence type="predicted"/>
<evidence type="ECO:0000259" key="2">
    <source>
        <dbReference type="Pfam" id="PF09835"/>
    </source>
</evidence>
<dbReference type="OrthoDB" id="7360463at2"/>
<feature type="transmembrane region" description="Helical" evidence="1">
    <location>
        <begin position="160"/>
        <end position="184"/>
    </location>
</feature>
<dbReference type="PATRIC" id="fig|1335048.3.peg.394"/>
<evidence type="ECO:0000313" key="3">
    <source>
        <dbReference type="EMBL" id="AMY67637.1"/>
    </source>
</evidence>
<dbReference type="KEGG" id="daa:AKL17_0375"/>
<gene>
    <name evidence="3" type="ORF">AKL17_0375</name>
</gene>
<dbReference type="Pfam" id="PF09835">
    <property type="entry name" value="DUF2062"/>
    <property type="match status" value="1"/>
</dbReference>
<feature type="transmembrane region" description="Helical" evidence="1">
    <location>
        <begin position="46"/>
        <end position="74"/>
    </location>
</feature>
<evidence type="ECO:0000256" key="1">
    <source>
        <dbReference type="SAM" id="Phobius"/>
    </source>
</evidence>
<dbReference type="InterPro" id="IPR018639">
    <property type="entry name" value="DUF2062"/>
</dbReference>
<accession>A0A159YZ19</accession>
<keyword evidence="1" id="KW-0472">Membrane</keyword>
<feature type="domain" description="DUF2062" evidence="2">
    <location>
        <begin position="27"/>
        <end position="192"/>
    </location>
</feature>